<keyword evidence="3" id="KW-1185">Reference proteome</keyword>
<gene>
    <name evidence="2" type="ORF">K469DRAFT_544923</name>
</gene>
<dbReference type="AlphaFoldDB" id="A0A6A6EYT5"/>
<protein>
    <recommendedName>
        <fullName evidence="4">Pal1-domain-containing protein</fullName>
    </recommendedName>
</protein>
<evidence type="ECO:0000313" key="3">
    <source>
        <dbReference type="Proteomes" id="UP000800200"/>
    </source>
</evidence>
<sequence length="309" mass="34941">MDRVDSGFDESYSSKAMSSAERPLLHRSNTAPTRRRKPKKTAPDLAPQAQSAGMESQRPASEKAKLSRDRRKSTEPRRKSISSSSEHSTSRSRRNGQGSKPSSRRTSCTLVDPSRPTRHYRIRSSQTVPTANRDIDDVLALHFRSCSLFQNPIYHSGNLNTSISGYGSPVSSVPRQSSVDRIDTNNTFYSAKQSEETIEPVEIPNTITHWTSPTTRRREYEKIDRANSGIRGFVRKIIPRYVSGPPPPRFYEKDKSDAGSVRRYRMDLAETDDEEEASEKSTASLRVQPRKLEKSSLNATKKTKRWGCF</sequence>
<proteinExistence type="predicted"/>
<evidence type="ECO:0000313" key="2">
    <source>
        <dbReference type="EMBL" id="KAF2195290.1"/>
    </source>
</evidence>
<feature type="compositionally biased region" description="Polar residues" evidence="1">
    <location>
        <begin position="95"/>
        <end position="109"/>
    </location>
</feature>
<name>A0A6A6EYT5_9PEZI</name>
<evidence type="ECO:0008006" key="4">
    <source>
        <dbReference type="Google" id="ProtNLM"/>
    </source>
</evidence>
<evidence type="ECO:0000256" key="1">
    <source>
        <dbReference type="SAM" id="MobiDB-lite"/>
    </source>
</evidence>
<dbReference type="EMBL" id="ML994610">
    <property type="protein sequence ID" value="KAF2195290.1"/>
    <property type="molecule type" value="Genomic_DNA"/>
</dbReference>
<feature type="region of interest" description="Disordered" evidence="1">
    <location>
        <begin position="1"/>
        <end position="128"/>
    </location>
</feature>
<feature type="compositionally biased region" description="Basic and acidic residues" evidence="1">
    <location>
        <begin position="60"/>
        <end position="78"/>
    </location>
</feature>
<reference evidence="2" key="1">
    <citation type="journal article" date="2020" name="Stud. Mycol.">
        <title>101 Dothideomycetes genomes: a test case for predicting lifestyles and emergence of pathogens.</title>
        <authorList>
            <person name="Haridas S."/>
            <person name="Albert R."/>
            <person name="Binder M."/>
            <person name="Bloem J."/>
            <person name="Labutti K."/>
            <person name="Salamov A."/>
            <person name="Andreopoulos B."/>
            <person name="Baker S."/>
            <person name="Barry K."/>
            <person name="Bills G."/>
            <person name="Bluhm B."/>
            <person name="Cannon C."/>
            <person name="Castanera R."/>
            <person name="Culley D."/>
            <person name="Daum C."/>
            <person name="Ezra D."/>
            <person name="Gonzalez J."/>
            <person name="Henrissat B."/>
            <person name="Kuo A."/>
            <person name="Liang C."/>
            <person name="Lipzen A."/>
            <person name="Lutzoni F."/>
            <person name="Magnuson J."/>
            <person name="Mondo S."/>
            <person name="Nolan M."/>
            <person name="Ohm R."/>
            <person name="Pangilinan J."/>
            <person name="Park H.-J."/>
            <person name="Ramirez L."/>
            <person name="Alfaro M."/>
            <person name="Sun H."/>
            <person name="Tritt A."/>
            <person name="Yoshinaga Y."/>
            <person name="Zwiers L.-H."/>
            <person name="Turgeon B."/>
            <person name="Goodwin S."/>
            <person name="Spatafora J."/>
            <person name="Crous P."/>
            <person name="Grigoriev I."/>
        </authorList>
    </citation>
    <scope>NUCLEOTIDE SEQUENCE</scope>
    <source>
        <strain evidence="2">CBS 207.26</strain>
    </source>
</reference>
<dbReference type="OrthoDB" id="5366332at2759"/>
<dbReference type="Proteomes" id="UP000800200">
    <property type="component" value="Unassembled WGS sequence"/>
</dbReference>
<feature type="region of interest" description="Disordered" evidence="1">
    <location>
        <begin position="268"/>
        <end position="309"/>
    </location>
</feature>
<organism evidence="2 3">
    <name type="scientific">Zopfia rhizophila CBS 207.26</name>
    <dbReference type="NCBI Taxonomy" id="1314779"/>
    <lineage>
        <taxon>Eukaryota</taxon>
        <taxon>Fungi</taxon>
        <taxon>Dikarya</taxon>
        <taxon>Ascomycota</taxon>
        <taxon>Pezizomycotina</taxon>
        <taxon>Dothideomycetes</taxon>
        <taxon>Dothideomycetes incertae sedis</taxon>
        <taxon>Zopfiaceae</taxon>
        <taxon>Zopfia</taxon>
    </lineage>
</organism>
<accession>A0A6A6EYT5</accession>